<reference evidence="1" key="1">
    <citation type="submission" date="2021-08" db="EMBL/GenBank/DDBJ databases">
        <title>Novel anaerobic bacterium isolated from sea squirt in East Sea, Republic of Korea.</title>
        <authorList>
            <person name="Nguyen T.H."/>
            <person name="Li Z."/>
            <person name="Lee Y.-J."/>
            <person name="Ko J."/>
            <person name="Kim S.-G."/>
        </authorList>
    </citation>
    <scope>NUCLEOTIDE SEQUENCE</scope>
    <source>
        <strain evidence="1">KCTC 25031</strain>
    </source>
</reference>
<evidence type="ECO:0000313" key="1">
    <source>
        <dbReference type="EMBL" id="QZE14785.1"/>
    </source>
</evidence>
<proteinExistence type="predicted"/>
<dbReference type="Proteomes" id="UP000826212">
    <property type="component" value="Chromosome"/>
</dbReference>
<keyword evidence="2" id="KW-1185">Reference proteome</keyword>
<dbReference type="EMBL" id="CP081303">
    <property type="protein sequence ID" value="QZE14785.1"/>
    <property type="molecule type" value="Genomic_DNA"/>
</dbReference>
<name>A0AC61NGN0_9BACT</name>
<accession>A0AC61NGN0</accession>
<evidence type="ECO:0000313" key="2">
    <source>
        <dbReference type="Proteomes" id="UP000826212"/>
    </source>
</evidence>
<sequence length="213" mass="24338">MTSKALNIEKIAAPKNMIEAASALEKLTLHKVDTVNWTDYPVQPDVTFHIAHDDTAFYLHFQVKKEKVSALTTETNGEVYEDSCCEFFFAPDDQGYYNLEMNAIGTFLFGYGAGRDRVRIDAEKLSGIKVFSSLGTTPVEHTENVTEYTLTAKLPFDAFVNHPNFQLNKEQYKGNFFKCGDKTPEMHFVTWNPIKTEQPDYHRPEFFGDLNIK</sequence>
<protein>
    <submittedName>
        <fullName evidence="1">Uncharacterized protein</fullName>
    </submittedName>
</protein>
<gene>
    <name evidence="1" type="ORF">K4L44_02685</name>
</gene>
<organism evidence="1 2">
    <name type="scientific">Halosquirtibacter laminarini</name>
    <dbReference type="NCBI Taxonomy" id="3374600"/>
    <lineage>
        <taxon>Bacteria</taxon>
        <taxon>Pseudomonadati</taxon>
        <taxon>Bacteroidota</taxon>
        <taxon>Bacteroidia</taxon>
        <taxon>Marinilabiliales</taxon>
        <taxon>Prolixibacteraceae</taxon>
        <taxon>Halosquirtibacter</taxon>
    </lineage>
</organism>